<protein>
    <submittedName>
        <fullName evidence="2">Helix-turn-helix domain-containing protein</fullName>
    </submittedName>
</protein>
<feature type="domain" description="HTH cro/C1-type" evidence="1">
    <location>
        <begin position="27"/>
        <end position="81"/>
    </location>
</feature>
<dbReference type="GO" id="GO:0003677">
    <property type="term" value="F:DNA binding"/>
    <property type="evidence" value="ECO:0007669"/>
    <property type="project" value="InterPro"/>
</dbReference>
<dbReference type="AlphaFoldDB" id="A0A3V2NZ66"/>
<dbReference type="CDD" id="cd00093">
    <property type="entry name" value="HTH_XRE"/>
    <property type="match status" value="1"/>
</dbReference>
<gene>
    <name evidence="2" type="ORF">DSF98_21165</name>
</gene>
<organism evidence="2">
    <name type="scientific">Salmonella enterica I</name>
    <dbReference type="NCBI Taxonomy" id="59201"/>
    <lineage>
        <taxon>Bacteria</taxon>
        <taxon>Pseudomonadati</taxon>
        <taxon>Pseudomonadota</taxon>
        <taxon>Gammaproteobacteria</taxon>
        <taxon>Enterobacterales</taxon>
        <taxon>Enterobacteriaceae</taxon>
        <taxon>Salmonella</taxon>
    </lineage>
</organism>
<dbReference type="Proteomes" id="UP000839682">
    <property type="component" value="Unassembled WGS sequence"/>
</dbReference>
<dbReference type="InterPro" id="IPR001387">
    <property type="entry name" value="Cro/C1-type_HTH"/>
</dbReference>
<dbReference type="SUPFAM" id="SSF47413">
    <property type="entry name" value="lambda repressor-like DNA-binding domains"/>
    <property type="match status" value="1"/>
</dbReference>
<dbReference type="PROSITE" id="PS50943">
    <property type="entry name" value="HTH_CROC1"/>
    <property type="match status" value="1"/>
</dbReference>
<name>A0A3V2NZ66_SALET</name>
<dbReference type="Pfam" id="PF01381">
    <property type="entry name" value="HTH_3"/>
    <property type="match status" value="1"/>
</dbReference>
<dbReference type="SMART" id="SM00530">
    <property type="entry name" value="HTH_XRE"/>
    <property type="match status" value="1"/>
</dbReference>
<proteinExistence type="predicted"/>
<dbReference type="NCBIfam" id="NF007257">
    <property type="entry name" value="PRK09706.1"/>
    <property type="match status" value="1"/>
</dbReference>
<reference evidence="2" key="1">
    <citation type="submission" date="2018-07" db="EMBL/GenBank/DDBJ databases">
        <authorList>
            <person name="Ashton P.M."/>
            <person name="Dallman T."/>
            <person name="Nair S."/>
            <person name="De Pinna E."/>
            <person name="Peters T."/>
            <person name="Grant K."/>
        </authorList>
    </citation>
    <scope>NUCLEOTIDE SEQUENCE [LARGE SCALE GENOMIC DNA]</scope>
    <source>
        <strain evidence="2">440016</strain>
    </source>
</reference>
<sequence>MLITQGISSQELLRYLNMNEKTLGQRIRQRRKQIGLSQGGLSKAAGVSDSSISLWESDHTAPRGENLHRLASALQCSPTWILFGDEDKSPSEPVPADSTPVLTDDEQELLRLYRSLPKSEQKAQISELSARVENFNRLFTELLEVRKRNK</sequence>
<dbReference type="InterPro" id="IPR010982">
    <property type="entry name" value="Lambda_DNA-bd_dom_sf"/>
</dbReference>
<dbReference type="Gene3D" id="1.10.260.40">
    <property type="entry name" value="lambda repressor-like DNA-binding domains"/>
    <property type="match status" value="1"/>
</dbReference>
<evidence type="ECO:0000313" key="2">
    <source>
        <dbReference type="EMBL" id="EAA7255158.1"/>
    </source>
</evidence>
<evidence type="ECO:0000259" key="1">
    <source>
        <dbReference type="PROSITE" id="PS50943"/>
    </source>
</evidence>
<comment type="caution">
    <text evidence="2">The sequence shown here is derived from an EMBL/GenBank/DDBJ whole genome shotgun (WGS) entry which is preliminary data.</text>
</comment>
<accession>A0A3V2NZ66</accession>
<dbReference type="EMBL" id="AAACIV010000024">
    <property type="protein sequence ID" value="EAA7255158.1"/>
    <property type="molecule type" value="Genomic_DNA"/>
</dbReference>